<dbReference type="Pfam" id="PF05721">
    <property type="entry name" value="PhyH"/>
    <property type="match status" value="1"/>
</dbReference>
<protein>
    <submittedName>
        <fullName evidence="2">Protein involved in biosynthesis of mitomycin antibiotics/polyketide fumonisin</fullName>
    </submittedName>
</protein>
<name>A0AAV7K2K8_9METZ</name>
<evidence type="ECO:0000313" key="3">
    <source>
        <dbReference type="Proteomes" id="UP001165289"/>
    </source>
</evidence>
<dbReference type="PANTHER" id="PTHR20883">
    <property type="entry name" value="PHYTANOYL-COA DIOXYGENASE DOMAIN CONTAINING 1"/>
    <property type="match status" value="1"/>
</dbReference>
<evidence type="ECO:0000256" key="1">
    <source>
        <dbReference type="ARBA" id="ARBA00001962"/>
    </source>
</evidence>
<accession>A0AAV7K2K8</accession>
<dbReference type="InterPro" id="IPR008775">
    <property type="entry name" value="Phytyl_CoA_dOase-like"/>
</dbReference>
<dbReference type="GO" id="GO:0046872">
    <property type="term" value="F:metal ion binding"/>
    <property type="evidence" value="ECO:0007669"/>
    <property type="project" value="UniProtKB-ARBA"/>
</dbReference>
<organism evidence="2 3">
    <name type="scientific">Oopsacas minuta</name>
    <dbReference type="NCBI Taxonomy" id="111878"/>
    <lineage>
        <taxon>Eukaryota</taxon>
        <taxon>Metazoa</taxon>
        <taxon>Porifera</taxon>
        <taxon>Hexactinellida</taxon>
        <taxon>Hexasterophora</taxon>
        <taxon>Lyssacinosida</taxon>
        <taxon>Leucopsacidae</taxon>
        <taxon>Oopsacas</taxon>
    </lineage>
</organism>
<comment type="cofactor">
    <cofactor evidence="1">
        <name>Fe cation</name>
        <dbReference type="ChEBI" id="CHEBI:24875"/>
    </cofactor>
</comment>
<sequence length="327" mass="36496">MDGVTVSDLEVKIEDLDITQAVSIYNKYGCLIVRRLNAQYVDSIYKDAEVAAEHAVSLLSQAVEKSDGWETPDGTLFIPVSPEYESKLGRDKQIMVLGVNYMNSAAMTHAAMDKQCLDIVEGILGPNIELFGNGQCFYKEPAGGNPKYLHQDNAYFEFAHEGPVGTLNYTVDTNLKKNNGPLYVIPGTHRKGGYGYDKTGAYSGQTPHSSYIKHVDTSSHLALNLSEWSFDDCILIEGNAGDTIFFHINLVHGSPPNHSDSPRPTFINRYLSVDDYPVMPLATSVKMRLEQLEKFKKEGGAMKKRGIVVRGRRQYIGMKWQLDNEHH</sequence>
<keyword evidence="3" id="KW-1185">Reference proteome</keyword>
<reference evidence="2 3" key="1">
    <citation type="journal article" date="2023" name="BMC Biol.">
        <title>The compact genome of the sponge Oopsacas minuta (Hexactinellida) is lacking key metazoan core genes.</title>
        <authorList>
            <person name="Santini S."/>
            <person name="Schenkelaars Q."/>
            <person name="Jourda C."/>
            <person name="Duchesne M."/>
            <person name="Belahbib H."/>
            <person name="Rocher C."/>
            <person name="Selva M."/>
            <person name="Riesgo A."/>
            <person name="Vervoort M."/>
            <person name="Leys S.P."/>
            <person name="Kodjabachian L."/>
            <person name="Le Bivic A."/>
            <person name="Borchiellini C."/>
            <person name="Claverie J.M."/>
            <person name="Renard E."/>
        </authorList>
    </citation>
    <scope>NUCLEOTIDE SEQUENCE [LARGE SCALE GENOMIC DNA]</scope>
    <source>
        <strain evidence="2">SPO-2</strain>
    </source>
</reference>
<dbReference type="PANTHER" id="PTHR20883:SF48">
    <property type="entry name" value="ECTOINE DIOXYGENASE"/>
    <property type="match status" value="1"/>
</dbReference>
<dbReference type="EMBL" id="JAKMXF010000188">
    <property type="protein sequence ID" value="KAI6655484.1"/>
    <property type="molecule type" value="Genomic_DNA"/>
</dbReference>
<dbReference type="Proteomes" id="UP001165289">
    <property type="component" value="Unassembled WGS sequence"/>
</dbReference>
<dbReference type="SUPFAM" id="SSF51197">
    <property type="entry name" value="Clavaminate synthase-like"/>
    <property type="match status" value="1"/>
</dbReference>
<gene>
    <name evidence="2" type="ORF">LOD99_1983</name>
</gene>
<dbReference type="AlphaFoldDB" id="A0AAV7K2K8"/>
<comment type="caution">
    <text evidence="2">The sequence shown here is derived from an EMBL/GenBank/DDBJ whole genome shotgun (WGS) entry which is preliminary data.</text>
</comment>
<dbReference type="GO" id="GO:0016491">
    <property type="term" value="F:oxidoreductase activity"/>
    <property type="evidence" value="ECO:0007669"/>
    <property type="project" value="UniProtKB-ARBA"/>
</dbReference>
<dbReference type="Gene3D" id="2.60.120.620">
    <property type="entry name" value="q2cbj1_9rhob like domain"/>
    <property type="match status" value="1"/>
</dbReference>
<evidence type="ECO:0000313" key="2">
    <source>
        <dbReference type="EMBL" id="KAI6655484.1"/>
    </source>
</evidence>
<proteinExistence type="predicted"/>